<reference evidence="1 2" key="1">
    <citation type="journal article" date="2010" name="J. Bacteriol.">
        <title>Genome sequence of Pantoea ananatis LMG20103, the causative agent of Eucalyptus blight and dieback.</title>
        <authorList>
            <person name="De Maayer P."/>
            <person name="Chan W.Y."/>
            <person name="Venter S.N."/>
            <person name="Toth I.K."/>
            <person name="Birch P.R."/>
            <person name="Joubert F."/>
            <person name="Coutinho T.A."/>
        </authorList>
    </citation>
    <scope>NUCLEOTIDE SEQUENCE [LARGE SCALE GENOMIC DNA]</scope>
    <source>
        <strain evidence="1 2">LMG 20103</strain>
    </source>
</reference>
<gene>
    <name evidence="1" type="ordered locus">PANA_2606</name>
</gene>
<dbReference type="EMBL" id="CP001875">
    <property type="protein sequence ID" value="ADD77773.1"/>
    <property type="molecule type" value="Genomic_DNA"/>
</dbReference>
<evidence type="ECO:0000313" key="2">
    <source>
        <dbReference type="Proteomes" id="UP000001702"/>
    </source>
</evidence>
<organism evidence="1 2">
    <name type="scientific">Pantoea ananatis (strain LMG 20103)</name>
    <dbReference type="NCBI Taxonomy" id="706191"/>
    <lineage>
        <taxon>Bacteria</taxon>
        <taxon>Pseudomonadati</taxon>
        <taxon>Pseudomonadota</taxon>
        <taxon>Gammaproteobacteria</taxon>
        <taxon>Enterobacterales</taxon>
        <taxon>Erwiniaceae</taxon>
        <taxon>Pantoea</taxon>
    </lineage>
</organism>
<dbReference type="HOGENOM" id="CLU_2131005_0_0_6"/>
<evidence type="ECO:0000313" key="1">
    <source>
        <dbReference type="EMBL" id="ADD77773.1"/>
    </source>
</evidence>
<protein>
    <submittedName>
        <fullName evidence="1">Uncharacterized protein</fullName>
    </submittedName>
</protein>
<name>D4GIN9_PANAM</name>
<sequence length="113" mass="13191">MLIYLMRSVKTAKRELLLIVHTEKVVMLKITNYQIYLLKGDFLNRHHSLPLLKIKLTTSILKKSYFLSLSHERPSVGTLHSQVLEGLVIVINEAVVRQGGIKRRRLRFLSNRR</sequence>
<dbReference type="STRING" id="706191.PANA_2606"/>
<accession>D4GIN9</accession>
<dbReference type="Proteomes" id="UP000001702">
    <property type="component" value="Chromosome"/>
</dbReference>
<proteinExistence type="predicted"/>
<keyword evidence="2" id="KW-1185">Reference proteome</keyword>
<dbReference type="AlphaFoldDB" id="D4GIN9"/>
<dbReference type="KEGG" id="pam:PANA_2606"/>